<evidence type="ECO:0000256" key="3">
    <source>
        <dbReference type="ARBA" id="ARBA00022692"/>
    </source>
</evidence>
<organism evidence="8 9">
    <name type="scientific">Perkinsus olseni</name>
    <name type="common">Perkinsus atlanticus</name>
    <dbReference type="NCBI Taxonomy" id="32597"/>
    <lineage>
        <taxon>Eukaryota</taxon>
        <taxon>Sar</taxon>
        <taxon>Alveolata</taxon>
        <taxon>Perkinsozoa</taxon>
        <taxon>Perkinsea</taxon>
        <taxon>Perkinsida</taxon>
        <taxon>Perkinsidae</taxon>
        <taxon>Perkinsus</taxon>
    </lineage>
</organism>
<evidence type="ECO:0000313" key="9">
    <source>
        <dbReference type="Proteomes" id="UP000541610"/>
    </source>
</evidence>
<keyword evidence="5 7" id="KW-0472">Membrane</keyword>
<dbReference type="Proteomes" id="UP000541610">
    <property type="component" value="Unassembled WGS sequence"/>
</dbReference>
<gene>
    <name evidence="8" type="ORF">FOZ60_004553</name>
</gene>
<dbReference type="InterPro" id="IPR007915">
    <property type="entry name" value="TMEM258/Ost5"/>
</dbReference>
<comment type="similarity">
    <text evidence="2">Belongs to the OST5 family.</text>
</comment>
<feature type="compositionally biased region" description="Basic residues" evidence="6">
    <location>
        <begin position="243"/>
        <end position="255"/>
    </location>
</feature>
<keyword evidence="3 7" id="KW-0812">Transmembrane</keyword>
<sequence>MEIIPVQHLVKEAMPTDTVPYSPPVNPEEFVRLAVGLLTVGLAFTCWLMMYNVTRTKFERSLTKELIVAALASVTLGTGAFFAMLAADLYVGHRLSSLSMPQIRVLCLLQRVEAAPHVSCAHVLLLAIMFPSLPQTYAPISIRGYQGEPEGLSLSRNLRRLWLDGLLSSEHAPDDSLEVSMMLMDTVNTLEEYLSPRVVTDAPPVASIVLLDRQLRTQQQQQPRTTATVTPDRTTPPEPVRLRTARPPRKVKRSPPKVDPVPDGHRLNGLLDPPAVKENKRGDLVRRPVAPQPTSRRRRRSSFVPHQQALPVAGVMRKTKVVPFNMCLTEEAAQQVESPSSPTSMATRLVQIPMPQTTAREYDRHMRRGLDPAQLRQFLYGEGN</sequence>
<feature type="transmembrane region" description="Helical" evidence="7">
    <location>
        <begin position="66"/>
        <end position="91"/>
    </location>
</feature>
<proteinExistence type="inferred from homology"/>
<dbReference type="OrthoDB" id="18408at2759"/>
<evidence type="ECO:0000256" key="7">
    <source>
        <dbReference type="SAM" id="Phobius"/>
    </source>
</evidence>
<protein>
    <submittedName>
        <fullName evidence="8">Uncharacterized protein</fullName>
    </submittedName>
</protein>
<dbReference type="AlphaFoldDB" id="A0A7J6PH89"/>
<comment type="caution">
    <text evidence="8">The sequence shown here is derived from an EMBL/GenBank/DDBJ whole genome shotgun (WGS) entry which is preliminary data.</text>
</comment>
<accession>A0A7J6PH89</accession>
<dbReference type="GO" id="GO:0008250">
    <property type="term" value="C:oligosaccharyltransferase complex"/>
    <property type="evidence" value="ECO:0007669"/>
    <property type="project" value="InterPro"/>
</dbReference>
<dbReference type="EMBL" id="JABANP010000020">
    <property type="protein sequence ID" value="KAF4695479.1"/>
    <property type="molecule type" value="Genomic_DNA"/>
</dbReference>
<evidence type="ECO:0000313" key="8">
    <source>
        <dbReference type="EMBL" id="KAF4695479.1"/>
    </source>
</evidence>
<evidence type="ECO:0000256" key="2">
    <source>
        <dbReference type="ARBA" id="ARBA00009825"/>
    </source>
</evidence>
<name>A0A7J6PH89_PEROL</name>
<evidence type="ECO:0000256" key="4">
    <source>
        <dbReference type="ARBA" id="ARBA00022989"/>
    </source>
</evidence>
<evidence type="ECO:0000256" key="1">
    <source>
        <dbReference type="ARBA" id="ARBA00004141"/>
    </source>
</evidence>
<feature type="compositionally biased region" description="Low complexity" evidence="6">
    <location>
        <begin position="214"/>
        <end position="233"/>
    </location>
</feature>
<keyword evidence="4 7" id="KW-1133">Transmembrane helix</keyword>
<dbReference type="PANTHER" id="PTHR13636">
    <property type="entry name" value="TRANSMEMBRANE PROTEIN 258"/>
    <property type="match status" value="1"/>
</dbReference>
<evidence type="ECO:0000256" key="6">
    <source>
        <dbReference type="SAM" id="MobiDB-lite"/>
    </source>
</evidence>
<dbReference type="Pfam" id="PF05251">
    <property type="entry name" value="Ost5"/>
    <property type="match status" value="1"/>
</dbReference>
<feature type="transmembrane region" description="Helical" evidence="7">
    <location>
        <begin position="30"/>
        <end position="54"/>
    </location>
</feature>
<comment type="subcellular location">
    <subcellularLocation>
        <location evidence="1">Membrane</location>
        <topology evidence="1">Multi-pass membrane protein</topology>
    </subcellularLocation>
</comment>
<reference evidence="8 9" key="1">
    <citation type="submission" date="2020-04" db="EMBL/GenBank/DDBJ databases">
        <title>Perkinsus olseni comparative genomics.</title>
        <authorList>
            <person name="Bogema D.R."/>
        </authorList>
    </citation>
    <scope>NUCLEOTIDE SEQUENCE [LARGE SCALE GENOMIC DNA]</scope>
    <source>
        <strain evidence="8">00978-12</strain>
    </source>
</reference>
<evidence type="ECO:0000256" key="5">
    <source>
        <dbReference type="ARBA" id="ARBA00023136"/>
    </source>
</evidence>
<feature type="compositionally biased region" description="Basic and acidic residues" evidence="6">
    <location>
        <begin position="275"/>
        <end position="286"/>
    </location>
</feature>
<feature type="region of interest" description="Disordered" evidence="6">
    <location>
        <begin position="214"/>
        <end position="304"/>
    </location>
</feature>